<organism evidence="2 3">
    <name type="scientific">Acidiphilium iwatense</name>
    <dbReference type="NCBI Taxonomy" id="768198"/>
    <lineage>
        <taxon>Bacteria</taxon>
        <taxon>Pseudomonadati</taxon>
        <taxon>Pseudomonadota</taxon>
        <taxon>Alphaproteobacteria</taxon>
        <taxon>Acetobacterales</taxon>
        <taxon>Acidocellaceae</taxon>
        <taxon>Acidiphilium</taxon>
    </lineage>
</organism>
<feature type="compositionally biased region" description="Low complexity" evidence="1">
    <location>
        <begin position="142"/>
        <end position="173"/>
    </location>
</feature>
<evidence type="ECO:0000313" key="2">
    <source>
        <dbReference type="EMBL" id="MCF3946293.1"/>
    </source>
</evidence>
<name>A0ABS9DVX9_9PROT</name>
<sequence>MDRCETGRRRMPGTALAAFLLATVAFPILASSQPVMAGAASGGGGAAIVARAGLQPYALSDAQLGTIRGGMSLPGGINLTFGFQQLTTVNGTMVLSILVPQISITNSTTSLPVYVYSATSTPQVSQSVTNTPNVPGGNDPATTTTSSTSNTNTSFQETNNTPSGTLTSTPTGTQITVPIATPAITSSTPTGNKYYVPVADPTTTVLTTSTSGNGATSVQTMFSGGGIINGISNSLSNQIIEQTTLMNIGVTGLAESNIAAQTTNRVLNNVTQGFGVP</sequence>
<dbReference type="Proteomes" id="UP001521209">
    <property type="component" value="Unassembled WGS sequence"/>
</dbReference>
<keyword evidence="3" id="KW-1185">Reference proteome</keyword>
<evidence type="ECO:0000313" key="3">
    <source>
        <dbReference type="Proteomes" id="UP001521209"/>
    </source>
</evidence>
<dbReference type="RefSeq" id="WP_235703524.1">
    <property type="nucleotide sequence ID" value="NZ_JAKGBZ010000008.1"/>
</dbReference>
<accession>A0ABS9DVX9</accession>
<feature type="region of interest" description="Disordered" evidence="1">
    <location>
        <begin position="122"/>
        <end position="173"/>
    </location>
</feature>
<protein>
    <submittedName>
        <fullName evidence="2">Uncharacterized protein</fullName>
    </submittedName>
</protein>
<reference evidence="2 3" key="1">
    <citation type="submission" date="2022-01" db="EMBL/GenBank/DDBJ databases">
        <authorList>
            <person name="Won M."/>
            <person name="Kim S.-J."/>
            <person name="Kwon S.-W."/>
        </authorList>
    </citation>
    <scope>NUCLEOTIDE SEQUENCE [LARGE SCALE GENOMIC DNA]</scope>
    <source>
        <strain evidence="2 3">KCTC 23505</strain>
    </source>
</reference>
<proteinExistence type="predicted"/>
<evidence type="ECO:0000256" key="1">
    <source>
        <dbReference type="SAM" id="MobiDB-lite"/>
    </source>
</evidence>
<comment type="caution">
    <text evidence="2">The sequence shown here is derived from an EMBL/GenBank/DDBJ whole genome shotgun (WGS) entry which is preliminary data.</text>
</comment>
<dbReference type="EMBL" id="JAKGBZ010000008">
    <property type="protein sequence ID" value="MCF3946293.1"/>
    <property type="molecule type" value="Genomic_DNA"/>
</dbReference>
<gene>
    <name evidence="2" type="ORF">L2A60_06300</name>
</gene>
<feature type="compositionally biased region" description="Polar residues" evidence="1">
    <location>
        <begin position="122"/>
        <end position="133"/>
    </location>
</feature>